<evidence type="ECO:0000256" key="1">
    <source>
        <dbReference type="SAM" id="MobiDB-lite"/>
    </source>
</evidence>
<name>A0ABZ0SNM4_9MICO</name>
<keyword evidence="4" id="KW-1185">Reference proteome</keyword>
<keyword evidence="3" id="KW-0378">Hydrolase</keyword>
<dbReference type="InterPro" id="IPR003615">
    <property type="entry name" value="HNH_nuc"/>
</dbReference>
<feature type="domain" description="HNH nuclease" evidence="2">
    <location>
        <begin position="395"/>
        <end position="448"/>
    </location>
</feature>
<keyword evidence="3" id="KW-0255">Endonuclease</keyword>
<dbReference type="SMART" id="SM00507">
    <property type="entry name" value="HNHc"/>
    <property type="match status" value="1"/>
</dbReference>
<evidence type="ECO:0000259" key="2">
    <source>
        <dbReference type="SMART" id="SM00507"/>
    </source>
</evidence>
<dbReference type="EMBL" id="CP139368">
    <property type="protein sequence ID" value="WPR90400.1"/>
    <property type="molecule type" value="Genomic_DNA"/>
</dbReference>
<accession>A0ABZ0SNM4</accession>
<keyword evidence="3" id="KW-0540">Nuclease</keyword>
<dbReference type="GO" id="GO:0004519">
    <property type="term" value="F:endonuclease activity"/>
    <property type="evidence" value="ECO:0007669"/>
    <property type="project" value="UniProtKB-KW"/>
</dbReference>
<gene>
    <name evidence="3" type="ORF">SM116_03680</name>
</gene>
<feature type="region of interest" description="Disordered" evidence="1">
    <location>
        <begin position="116"/>
        <end position="141"/>
    </location>
</feature>
<dbReference type="CDD" id="cd00085">
    <property type="entry name" value="HNHc"/>
    <property type="match status" value="1"/>
</dbReference>
<dbReference type="RefSeq" id="WP_320943112.1">
    <property type="nucleotide sequence ID" value="NZ_BAABEU010000011.1"/>
</dbReference>
<evidence type="ECO:0000313" key="4">
    <source>
        <dbReference type="Proteomes" id="UP001323798"/>
    </source>
</evidence>
<dbReference type="Proteomes" id="UP001323798">
    <property type="component" value="Chromosome"/>
</dbReference>
<sequence length="501" mass="53763">MAFFTDLDRALDALRAALGDDVEATDAPAAVQRLTDDELLSLIEQASVLVRAGESIRIAATGAVAVRSGRGAGHGGLAQKRGHRSTVSLIQDLTGTTRADAAKHVRLGESLALGLDDASDGRDATGAPSSTDAAGTASAPRPWHTVLGDALMTGAQTSAQHDAVYRGLGEPPTSRFDGVRPDLEVVAAWESAAGQLIDEAGVRTVEELASAARTIRDLLDPVGAERRFEERFQGRAFRTWLDRDGTRRGSFAFDDEGGAWVDAIIATALRPRRGGPRFVDSAERARADELVNDPRTNDQLTYDLIMDVLRAGAVADAEAVFGTRQAGIRLVTTTAAHRDALDGLPAVALLEDADTALPGWLIATHTCDTGTRSAAFDDRGNPLDLGREARLYSTKQRVTLAIRDGGCRIPGCDRPASYCEAHHIDHCAEHGGRTDIDRGVLLCRFHHMNLHHHGWRITREGKGDFMLHTPGAPPTPLPARLARRYAFGDLQPPPRRFHPAA</sequence>
<organism evidence="3 4">
    <name type="scientific">Microbacterium rhizosphaerae</name>
    <dbReference type="NCBI Taxonomy" id="1678237"/>
    <lineage>
        <taxon>Bacteria</taxon>
        <taxon>Bacillati</taxon>
        <taxon>Actinomycetota</taxon>
        <taxon>Actinomycetes</taxon>
        <taxon>Micrococcales</taxon>
        <taxon>Microbacteriaceae</taxon>
        <taxon>Microbacterium</taxon>
    </lineage>
</organism>
<evidence type="ECO:0000313" key="3">
    <source>
        <dbReference type="EMBL" id="WPR90400.1"/>
    </source>
</evidence>
<protein>
    <submittedName>
        <fullName evidence="3">HNH endonuclease</fullName>
    </submittedName>
</protein>
<proteinExistence type="predicted"/>
<reference evidence="3 4" key="1">
    <citation type="submission" date="2023-11" db="EMBL/GenBank/DDBJ databases">
        <title>Genome sequence of Microbacterium rhizosphaerae KACC 19337.</title>
        <authorList>
            <person name="Choi H."/>
            <person name="Kim S."/>
            <person name="Kim Y."/>
            <person name="Kwon S.-W."/>
            <person name="Heo J."/>
        </authorList>
    </citation>
    <scope>NUCLEOTIDE SEQUENCE [LARGE SCALE GENOMIC DNA]</scope>
    <source>
        <strain evidence="3 4">KACC 19337</strain>
    </source>
</reference>